<gene>
    <name evidence="3" type="ORF">FEAC_15950</name>
</gene>
<accession>A0A0D8FU57</accession>
<keyword evidence="2" id="KW-0472">Membrane</keyword>
<name>A0A0D8FU57_9ACTN</name>
<reference evidence="3 4" key="1">
    <citation type="submission" date="2015-01" db="EMBL/GenBank/DDBJ databases">
        <title>Draft genome of the acidophilic iron oxidizer Ferrimicrobium acidiphilum strain T23.</title>
        <authorList>
            <person name="Poehlein A."/>
            <person name="Eisen S."/>
            <person name="Schloemann M."/>
            <person name="Johnson B.D."/>
            <person name="Daniel R."/>
            <person name="Muehling M."/>
        </authorList>
    </citation>
    <scope>NUCLEOTIDE SEQUENCE [LARGE SCALE GENOMIC DNA]</scope>
    <source>
        <strain evidence="3 4">T23</strain>
    </source>
</reference>
<feature type="compositionally biased region" description="Low complexity" evidence="1">
    <location>
        <begin position="1"/>
        <end position="10"/>
    </location>
</feature>
<dbReference type="STRING" id="1121877.FEAC_15950"/>
<feature type="transmembrane region" description="Helical" evidence="2">
    <location>
        <begin position="21"/>
        <end position="45"/>
    </location>
</feature>
<comment type="caution">
    <text evidence="3">The sequence shown here is derived from an EMBL/GenBank/DDBJ whole genome shotgun (WGS) entry which is preliminary data.</text>
</comment>
<feature type="transmembrane region" description="Helical" evidence="2">
    <location>
        <begin position="51"/>
        <end position="73"/>
    </location>
</feature>
<dbReference type="AlphaFoldDB" id="A0A0D8FU57"/>
<keyword evidence="2" id="KW-0812">Transmembrane</keyword>
<evidence type="ECO:0000313" key="4">
    <source>
        <dbReference type="Proteomes" id="UP000032336"/>
    </source>
</evidence>
<dbReference type="RefSeq" id="WP_152623139.1">
    <property type="nucleotide sequence ID" value="NZ_JQKF01000014.1"/>
</dbReference>
<dbReference type="Proteomes" id="UP000032336">
    <property type="component" value="Unassembled WGS sequence"/>
</dbReference>
<protein>
    <submittedName>
        <fullName evidence="3">Uncharacterized protein</fullName>
    </submittedName>
</protein>
<dbReference type="GeneID" id="78374066"/>
<organism evidence="3 4">
    <name type="scientific">Ferrimicrobium acidiphilum DSM 19497</name>
    <dbReference type="NCBI Taxonomy" id="1121877"/>
    <lineage>
        <taxon>Bacteria</taxon>
        <taxon>Bacillati</taxon>
        <taxon>Actinomycetota</taxon>
        <taxon>Acidimicrobiia</taxon>
        <taxon>Acidimicrobiales</taxon>
        <taxon>Acidimicrobiaceae</taxon>
        <taxon>Ferrimicrobium</taxon>
    </lineage>
</organism>
<evidence type="ECO:0000313" key="3">
    <source>
        <dbReference type="EMBL" id="KJE76666.1"/>
    </source>
</evidence>
<feature type="region of interest" description="Disordered" evidence="1">
    <location>
        <begin position="1"/>
        <end position="20"/>
    </location>
</feature>
<evidence type="ECO:0000256" key="2">
    <source>
        <dbReference type="SAM" id="Phobius"/>
    </source>
</evidence>
<evidence type="ECO:0000256" key="1">
    <source>
        <dbReference type="SAM" id="MobiDB-lite"/>
    </source>
</evidence>
<sequence>MAGDRYSGRGSRSGAGQPGSGAVPLILGIVAAIWIVGGVALGLYVHGSWRYIPAIFACGIGVLFLRSAAGAYVQRLKS</sequence>
<dbReference type="EMBL" id="JXUW01000013">
    <property type="protein sequence ID" value="KJE76666.1"/>
    <property type="molecule type" value="Genomic_DNA"/>
</dbReference>
<keyword evidence="2" id="KW-1133">Transmembrane helix</keyword>
<proteinExistence type="predicted"/>
<keyword evidence="4" id="KW-1185">Reference proteome</keyword>